<keyword evidence="5" id="KW-1185">Reference proteome</keyword>
<feature type="region of interest" description="Disordered" evidence="2">
    <location>
        <begin position="109"/>
        <end position="130"/>
    </location>
</feature>
<evidence type="ECO:0000313" key="5">
    <source>
        <dbReference type="Proteomes" id="UP001289374"/>
    </source>
</evidence>
<keyword evidence="1" id="KW-0694">RNA-binding</keyword>
<sequence length="427" mass="45929">MDSSSDEGKIFIGGIGWDTTEERLKDHFSRYGDVSHTMIMRDRITAHPRGFGFVVFSDPSVIPSVLQQTHTIEGRTLYCFHENVYTYIDGQSIISFGLSAQVEAKRAMSREQQQTLKSGSTSSAGGNFGGSENLKTKKIFVGGLPSSLHEDEFREYFQDFGSVTDVVIMYDPNTGRPRGFGFITFTTEDAVDRVLHKTFHEVTGKLVEVKRALPKDSVSGAGARGSYKGYGSHNSSSRMFDSQMGSNRYMQPTTGGYPPYSGYGGSSYGYIGNSNSAYSAYGGYGVSAYGSANSGYTSPAGVYGDASYPNTSFSKNHWRSQTAGYGASGYNQTPSYGASVPWRNPSRSSPSSYGPAGRSPSGASRYVNKGYSYNSYGGTHNSNEYAGADAAAAGHQSGNGSYVGRTYGNNNSNVSSGRPDARWNSDA</sequence>
<gene>
    <name evidence="4" type="ORF">Sango_0397600</name>
</gene>
<reference evidence="4" key="1">
    <citation type="submission" date="2020-06" db="EMBL/GenBank/DDBJ databases">
        <authorList>
            <person name="Li T."/>
            <person name="Hu X."/>
            <person name="Zhang T."/>
            <person name="Song X."/>
            <person name="Zhang H."/>
            <person name="Dai N."/>
            <person name="Sheng W."/>
            <person name="Hou X."/>
            <person name="Wei L."/>
        </authorList>
    </citation>
    <scope>NUCLEOTIDE SEQUENCE</scope>
    <source>
        <strain evidence="4">K16</strain>
        <tissue evidence="4">Leaf</tissue>
    </source>
</reference>
<dbReference type="Proteomes" id="UP001289374">
    <property type="component" value="Unassembled WGS sequence"/>
</dbReference>
<protein>
    <submittedName>
        <fullName evidence="4">Heterogeneous nuclear ribonucleoprotein 1</fullName>
    </submittedName>
</protein>
<dbReference type="GO" id="GO:1990904">
    <property type="term" value="C:ribonucleoprotein complex"/>
    <property type="evidence" value="ECO:0007669"/>
    <property type="project" value="UniProtKB-KW"/>
</dbReference>
<comment type="caution">
    <text evidence="4">The sequence shown here is derived from an EMBL/GenBank/DDBJ whole genome shotgun (WGS) entry which is preliminary data.</text>
</comment>
<dbReference type="PANTHER" id="PTHR48035">
    <property type="entry name" value="HETEROGENEOUS NUCLEAR RIBONUCLEOPROTEIN 1"/>
    <property type="match status" value="1"/>
</dbReference>
<dbReference type="CDD" id="cd12330">
    <property type="entry name" value="RRM2_Hrp1p"/>
    <property type="match status" value="1"/>
</dbReference>
<reference evidence="4" key="2">
    <citation type="journal article" date="2024" name="Plant">
        <title>Genomic evolution and insights into agronomic trait innovations of Sesamum species.</title>
        <authorList>
            <person name="Miao H."/>
            <person name="Wang L."/>
            <person name="Qu L."/>
            <person name="Liu H."/>
            <person name="Sun Y."/>
            <person name="Le M."/>
            <person name="Wang Q."/>
            <person name="Wei S."/>
            <person name="Zheng Y."/>
            <person name="Lin W."/>
            <person name="Duan Y."/>
            <person name="Cao H."/>
            <person name="Xiong S."/>
            <person name="Wang X."/>
            <person name="Wei L."/>
            <person name="Li C."/>
            <person name="Ma Q."/>
            <person name="Ju M."/>
            <person name="Zhao R."/>
            <person name="Li G."/>
            <person name="Mu C."/>
            <person name="Tian Q."/>
            <person name="Mei H."/>
            <person name="Zhang T."/>
            <person name="Gao T."/>
            <person name="Zhang H."/>
        </authorList>
    </citation>
    <scope>NUCLEOTIDE SEQUENCE</scope>
    <source>
        <strain evidence="4">K16</strain>
    </source>
</reference>
<feature type="compositionally biased region" description="Polar residues" evidence="2">
    <location>
        <begin position="110"/>
        <end position="125"/>
    </location>
</feature>
<dbReference type="Gene3D" id="3.30.70.330">
    <property type="match status" value="2"/>
</dbReference>
<dbReference type="PANTHER" id="PTHR48035:SF4">
    <property type="entry name" value="RRM DOMAIN-CONTAINING PROTEIN"/>
    <property type="match status" value="1"/>
</dbReference>
<feature type="domain" description="RRM" evidence="3">
    <location>
        <begin position="137"/>
        <end position="214"/>
    </location>
</feature>
<feature type="region of interest" description="Disordered" evidence="2">
    <location>
        <begin position="391"/>
        <end position="427"/>
    </location>
</feature>
<dbReference type="SMART" id="SM00360">
    <property type="entry name" value="RRM"/>
    <property type="match status" value="2"/>
</dbReference>
<feature type="compositionally biased region" description="Low complexity" evidence="2">
    <location>
        <begin position="345"/>
        <end position="364"/>
    </location>
</feature>
<dbReference type="InterPro" id="IPR053260">
    <property type="entry name" value="hnRNP"/>
</dbReference>
<feature type="region of interest" description="Disordered" evidence="2">
    <location>
        <begin position="336"/>
        <end position="364"/>
    </location>
</feature>
<accession>A0AAE1XAT1</accession>
<proteinExistence type="predicted"/>
<evidence type="ECO:0000313" key="4">
    <source>
        <dbReference type="EMBL" id="KAK4408166.1"/>
    </source>
</evidence>
<keyword evidence="4" id="KW-0687">Ribonucleoprotein</keyword>
<dbReference type="PROSITE" id="PS50102">
    <property type="entry name" value="RRM"/>
    <property type="match status" value="2"/>
</dbReference>
<evidence type="ECO:0000259" key="3">
    <source>
        <dbReference type="PROSITE" id="PS50102"/>
    </source>
</evidence>
<name>A0AAE1XAT1_9LAMI</name>
<dbReference type="EMBL" id="JACGWL010000002">
    <property type="protein sequence ID" value="KAK4408166.1"/>
    <property type="molecule type" value="Genomic_DNA"/>
</dbReference>
<dbReference type="InterPro" id="IPR000504">
    <property type="entry name" value="RRM_dom"/>
</dbReference>
<dbReference type="AlphaFoldDB" id="A0AAE1XAT1"/>
<feature type="domain" description="RRM" evidence="3">
    <location>
        <begin position="8"/>
        <end position="93"/>
    </location>
</feature>
<dbReference type="GO" id="GO:0003723">
    <property type="term" value="F:RNA binding"/>
    <property type="evidence" value="ECO:0007669"/>
    <property type="project" value="UniProtKB-UniRule"/>
</dbReference>
<feature type="compositionally biased region" description="Polar residues" evidence="2">
    <location>
        <begin position="407"/>
        <end position="416"/>
    </location>
</feature>
<dbReference type="InterPro" id="IPR035979">
    <property type="entry name" value="RBD_domain_sf"/>
</dbReference>
<evidence type="ECO:0000256" key="1">
    <source>
        <dbReference type="PROSITE-ProRule" id="PRU00176"/>
    </source>
</evidence>
<organism evidence="4 5">
    <name type="scientific">Sesamum angolense</name>
    <dbReference type="NCBI Taxonomy" id="2727404"/>
    <lineage>
        <taxon>Eukaryota</taxon>
        <taxon>Viridiplantae</taxon>
        <taxon>Streptophyta</taxon>
        <taxon>Embryophyta</taxon>
        <taxon>Tracheophyta</taxon>
        <taxon>Spermatophyta</taxon>
        <taxon>Magnoliopsida</taxon>
        <taxon>eudicotyledons</taxon>
        <taxon>Gunneridae</taxon>
        <taxon>Pentapetalae</taxon>
        <taxon>asterids</taxon>
        <taxon>lamiids</taxon>
        <taxon>Lamiales</taxon>
        <taxon>Pedaliaceae</taxon>
        <taxon>Sesamum</taxon>
    </lineage>
</organism>
<dbReference type="Pfam" id="PF00076">
    <property type="entry name" value="RRM_1"/>
    <property type="match status" value="2"/>
</dbReference>
<dbReference type="SUPFAM" id="SSF54928">
    <property type="entry name" value="RNA-binding domain, RBD"/>
    <property type="match status" value="2"/>
</dbReference>
<evidence type="ECO:0000256" key="2">
    <source>
        <dbReference type="SAM" id="MobiDB-lite"/>
    </source>
</evidence>
<dbReference type="InterPro" id="IPR012677">
    <property type="entry name" value="Nucleotide-bd_a/b_plait_sf"/>
</dbReference>